<sequence length="744" mass="84035">MKWLADFGGWVDQRLPIYQAWDKHMGKYYAPKNFNLWYFFGVFSLLVLVNQLLTGIWLVMSYNPSAEEAFASVEYIMRDVEWGWLIRYLHSTGASAFFVVVYLHMFRGLMYGSYKPPRELVWIFGMCIYLVLMAEAFMGYVLPWGQMSYWGAQVIVSLFGAIPAIGDSLVEWIRGDYLISGITLTRFFSLHVIALPLVLVLLVVLHILALHEVGSNNPDGIEIKKNKDENGIPKDGIAFHPYYSVHDLVGIAVFLFIFATVVFFFPEMGGFFLEHANFEEANPLKTPPHIAPVWYFTPFYAILRAVTMDIGPLTAKFLGLIAMGAAIAVLFVLPWLDKSPVRSIRYKGWLPKGLLLLFAAVFIILGYLGVKSPTPGRNFLSQVATLFYFAFFITMPIWSNPKARKGVVSWVVSGIFAALFLWMAFANFTFGDEDQSKNGFVNTFVGIATLLLAGFFAVLPWLTSRDEVHPEPERVTSPSGGKTFGILFIGIIVVGLLTFIPIKAVGAESSVELDHISVDLQDTPSLQRGAKYFVNYCMGCHSANYSRWERVSTDLDIPIELMAQNLVLGDDKIGNLMKISMRPDDSKLWFGAPPPDLTLVARSRSPEWLYTYLRSFYKDDSRATGVNNKVFPSVAMPHVLMELQGLQECAPGPKRDHGKIVRDELGDPIMDAACGSLQVGKVKGSMTPEEFDGAMYDLVNFMEYIAEPMAEDRKRVGFYVLAFIFVFFIFAWLLNREYWKDMQH</sequence>
<feature type="transmembrane region" description="Helical" evidence="16">
    <location>
        <begin position="248"/>
        <end position="265"/>
    </location>
</feature>
<feature type="domain" description="Cytochrome b/b6 C-terminal region profile" evidence="18">
    <location>
        <begin position="229"/>
        <end position="409"/>
    </location>
</feature>
<evidence type="ECO:0000313" key="20">
    <source>
        <dbReference type="Proteomes" id="UP001139028"/>
    </source>
</evidence>
<feature type="transmembrane region" description="Helical" evidence="16">
    <location>
        <begin position="410"/>
        <end position="428"/>
    </location>
</feature>
<evidence type="ECO:0000256" key="15">
    <source>
        <dbReference type="RuleBase" id="RU003385"/>
    </source>
</evidence>
<keyword evidence="12 14" id="KW-0408">Iron</keyword>
<keyword evidence="5 15" id="KW-0813">Transport</keyword>
<dbReference type="AlphaFoldDB" id="A0A9X2J6P9"/>
<feature type="binding site" description="covalent" evidence="14">
    <location>
        <position position="537"/>
    </location>
    <ligand>
        <name>heme c</name>
        <dbReference type="ChEBI" id="CHEBI:61717"/>
    </ligand>
</feature>
<name>A0A9X2J6P9_9GAMM</name>
<feature type="transmembrane region" description="Helical" evidence="16">
    <location>
        <begin position="121"/>
        <end position="142"/>
    </location>
</feature>
<comment type="cofactor">
    <cofactor evidence="14">
        <name>heme c</name>
        <dbReference type="ChEBI" id="CHEBI:61717"/>
    </cofactor>
    <text evidence="14">Binds 1 heme c group covalently per subunit.</text>
</comment>
<comment type="subcellular location">
    <subcellularLocation>
        <location evidence="2">Membrane</location>
        <topology evidence="2">Multi-pass membrane protein</topology>
    </subcellularLocation>
</comment>
<dbReference type="InterPro" id="IPR005797">
    <property type="entry name" value="Cyt_b/b6_N"/>
</dbReference>
<reference evidence="19" key="1">
    <citation type="journal article" date="2022" name="Arch. Microbiol.">
        <title>Microbulbifer okhotskensis sp. nov., isolated from a deep bottom sediment of the Okhotsk Sea.</title>
        <authorList>
            <person name="Romanenko L."/>
            <person name="Kurilenko V."/>
            <person name="Otstavnykh N."/>
            <person name="Velansky P."/>
            <person name="Isaeva M."/>
            <person name="Mikhailov V."/>
        </authorList>
    </citation>
    <scope>NUCLEOTIDE SEQUENCE</scope>
    <source>
        <strain evidence="19">OS29</strain>
    </source>
</reference>
<dbReference type="SUPFAM" id="SSF81342">
    <property type="entry name" value="Transmembrane di-heme cytochromes"/>
    <property type="match status" value="1"/>
</dbReference>
<feature type="transmembrane region" description="Helical" evidence="16">
    <location>
        <begin position="348"/>
        <end position="367"/>
    </location>
</feature>
<evidence type="ECO:0000256" key="7">
    <source>
        <dbReference type="ARBA" id="ARBA00022660"/>
    </source>
</evidence>
<dbReference type="Proteomes" id="UP001139028">
    <property type="component" value="Unassembled WGS sequence"/>
</dbReference>
<evidence type="ECO:0000256" key="2">
    <source>
        <dbReference type="ARBA" id="ARBA00004141"/>
    </source>
</evidence>
<dbReference type="PANTHER" id="PTHR19271">
    <property type="entry name" value="CYTOCHROME B"/>
    <property type="match status" value="1"/>
</dbReference>
<dbReference type="Gene3D" id="1.20.810.10">
    <property type="entry name" value="Cytochrome Bc1 Complex, Chain C"/>
    <property type="match status" value="1"/>
</dbReference>
<feature type="binding site" description="covalent" evidence="14">
    <location>
        <position position="540"/>
    </location>
    <ligand>
        <name>heme c</name>
        <dbReference type="ChEBI" id="CHEBI:61717"/>
    </ligand>
</feature>
<dbReference type="EMBL" id="JALBWM010000013">
    <property type="protein sequence ID" value="MCO1333706.1"/>
    <property type="molecule type" value="Genomic_DNA"/>
</dbReference>
<accession>A0A9X2J6P9</accession>
<evidence type="ECO:0000256" key="9">
    <source>
        <dbReference type="ARBA" id="ARBA00022723"/>
    </source>
</evidence>
<keyword evidence="8 15" id="KW-0812">Transmembrane</keyword>
<comment type="function">
    <text evidence="1 15">Component of the ubiquinol-cytochrome c reductase complex (complex III or cytochrome b-c1 complex), which is a respiratory chain that generates an electrochemical potential coupled to ATP synthesis.</text>
</comment>
<evidence type="ECO:0000256" key="5">
    <source>
        <dbReference type="ARBA" id="ARBA00022448"/>
    </source>
</evidence>
<dbReference type="Pfam" id="PF00033">
    <property type="entry name" value="Cytochrome_B"/>
    <property type="match status" value="1"/>
</dbReference>
<feature type="transmembrane region" description="Helical" evidence="16">
    <location>
        <begin position="379"/>
        <end position="398"/>
    </location>
</feature>
<comment type="subunit">
    <text evidence="3 15">The main subunits of complex b-c1 are: cytochrome b, cytochrome c1 and the Rieske protein.</text>
</comment>
<dbReference type="PRINTS" id="PR00603">
    <property type="entry name" value="CYTOCHROMEC1"/>
</dbReference>
<dbReference type="InterPro" id="IPR027387">
    <property type="entry name" value="Cytb/b6-like_sf"/>
</dbReference>
<keyword evidence="9 14" id="KW-0479">Metal-binding</keyword>
<dbReference type="PROSITE" id="PS51003">
    <property type="entry name" value="CYTB_CTER"/>
    <property type="match status" value="1"/>
</dbReference>
<dbReference type="PROSITE" id="PS51002">
    <property type="entry name" value="CYTB_NTER"/>
    <property type="match status" value="1"/>
</dbReference>
<feature type="transmembrane region" description="Helical" evidence="16">
    <location>
        <begin position="148"/>
        <end position="166"/>
    </location>
</feature>
<evidence type="ECO:0000259" key="17">
    <source>
        <dbReference type="PROSITE" id="PS51002"/>
    </source>
</evidence>
<evidence type="ECO:0000256" key="14">
    <source>
        <dbReference type="PIRSR" id="PIRSR602326-1"/>
    </source>
</evidence>
<dbReference type="InterPro" id="IPR016174">
    <property type="entry name" value="Di-haem_cyt_TM"/>
</dbReference>
<dbReference type="InterPro" id="IPR036909">
    <property type="entry name" value="Cyt_c-like_dom_sf"/>
</dbReference>
<feature type="binding site" description="covalent" evidence="14">
    <location>
        <position position="541"/>
    </location>
    <ligand>
        <name>heme c</name>
        <dbReference type="ChEBI" id="CHEBI:61717"/>
    </ligand>
</feature>
<feature type="transmembrane region" description="Helical" evidence="16">
    <location>
        <begin position="187"/>
        <end position="209"/>
    </location>
</feature>
<dbReference type="Pfam" id="PF00032">
    <property type="entry name" value="Cytochrom_B_C"/>
    <property type="match status" value="1"/>
</dbReference>
<evidence type="ECO:0000313" key="19">
    <source>
        <dbReference type="EMBL" id="MCO1333706.1"/>
    </source>
</evidence>
<keyword evidence="10 15" id="KW-0249">Electron transport</keyword>
<dbReference type="SUPFAM" id="SSF81648">
    <property type="entry name" value="a domain/subunit of cytochrome bc1 complex (Ubiquinol-cytochrome c reductase)"/>
    <property type="match status" value="1"/>
</dbReference>
<gene>
    <name evidence="19" type="ORF">MO867_05055</name>
</gene>
<dbReference type="GO" id="GO:0020037">
    <property type="term" value="F:heme binding"/>
    <property type="evidence" value="ECO:0007669"/>
    <property type="project" value="InterPro"/>
</dbReference>
<dbReference type="FunFam" id="1.20.810.10:FF:000004">
    <property type="entry name" value="Cytochrome b"/>
    <property type="match status" value="1"/>
</dbReference>
<evidence type="ECO:0000256" key="1">
    <source>
        <dbReference type="ARBA" id="ARBA00002444"/>
    </source>
</evidence>
<dbReference type="GO" id="GO:0009055">
    <property type="term" value="F:electron transfer activity"/>
    <property type="evidence" value="ECO:0007669"/>
    <property type="project" value="InterPro"/>
</dbReference>
<comment type="similarity">
    <text evidence="15">Belongs to the cytochrome b family.</text>
</comment>
<feature type="domain" description="Cytochrome b/b6 N-terminal region profile" evidence="17">
    <location>
        <begin position="7"/>
        <end position="219"/>
    </location>
</feature>
<dbReference type="InterPro" id="IPR048259">
    <property type="entry name" value="Cytochrome_b_N_euk/bac"/>
</dbReference>
<evidence type="ECO:0000256" key="10">
    <source>
        <dbReference type="ARBA" id="ARBA00022982"/>
    </source>
</evidence>
<dbReference type="InterPro" id="IPR005798">
    <property type="entry name" value="Cyt_b/b6_C"/>
</dbReference>
<evidence type="ECO:0000256" key="12">
    <source>
        <dbReference type="ARBA" id="ARBA00023004"/>
    </source>
</evidence>
<dbReference type="CDD" id="cd00284">
    <property type="entry name" value="Cytochrome_b_N"/>
    <property type="match status" value="1"/>
</dbReference>
<evidence type="ECO:0000256" key="4">
    <source>
        <dbReference type="ARBA" id="ARBA00013531"/>
    </source>
</evidence>
<keyword evidence="7 15" id="KW-0679">Respiratory chain</keyword>
<dbReference type="Pfam" id="PF02167">
    <property type="entry name" value="Cytochrom_C1"/>
    <property type="match status" value="1"/>
</dbReference>
<dbReference type="GO" id="GO:0022904">
    <property type="term" value="P:respiratory electron transport chain"/>
    <property type="evidence" value="ECO:0007669"/>
    <property type="project" value="InterPro"/>
</dbReference>
<dbReference type="RefSeq" id="WP_252465150.1">
    <property type="nucleotide sequence ID" value="NZ_JALBWM010000013.1"/>
</dbReference>
<comment type="cofactor">
    <cofactor evidence="15">
        <name>heme b</name>
        <dbReference type="ChEBI" id="CHEBI:60344"/>
    </cofactor>
    <text evidence="15">Binds 2 heme groups non-covalently.</text>
</comment>
<feature type="transmembrane region" description="Helical" evidence="16">
    <location>
        <begin position="317"/>
        <end position="336"/>
    </location>
</feature>
<keyword evidence="11 16" id="KW-1133">Transmembrane helix</keyword>
<dbReference type="InterPro" id="IPR036150">
    <property type="entry name" value="Cyt_b/b6_C_sf"/>
</dbReference>
<organism evidence="19 20">
    <name type="scientific">Microbulbifer okhotskensis</name>
    <dbReference type="NCBI Taxonomy" id="2926617"/>
    <lineage>
        <taxon>Bacteria</taxon>
        <taxon>Pseudomonadati</taxon>
        <taxon>Pseudomonadota</taxon>
        <taxon>Gammaproteobacteria</taxon>
        <taxon>Cellvibrionales</taxon>
        <taxon>Microbulbiferaceae</taxon>
        <taxon>Microbulbifer</taxon>
    </lineage>
</organism>
<dbReference type="GO" id="GO:0016020">
    <property type="term" value="C:membrane"/>
    <property type="evidence" value="ECO:0007669"/>
    <property type="project" value="UniProtKB-SubCell"/>
</dbReference>
<evidence type="ECO:0000256" key="16">
    <source>
        <dbReference type="SAM" id="Phobius"/>
    </source>
</evidence>
<feature type="transmembrane region" description="Helical" evidence="16">
    <location>
        <begin position="36"/>
        <end position="60"/>
    </location>
</feature>
<evidence type="ECO:0000256" key="6">
    <source>
        <dbReference type="ARBA" id="ARBA00022617"/>
    </source>
</evidence>
<feature type="transmembrane region" description="Helical" evidence="16">
    <location>
        <begin position="483"/>
        <end position="502"/>
    </location>
</feature>
<feature type="transmembrane region" description="Helical" evidence="16">
    <location>
        <begin position="88"/>
        <end position="109"/>
    </location>
</feature>
<dbReference type="GO" id="GO:0046872">
    <property type="term" value="F:metal ion binding"/>
    <property type="evidence" value="ECO:0007669"/>
    <property type="project" value="UniProtKB-KW"/>
</dbReference>
<dbReference type="InterPro" id="IPR002326">
    <property type="entry name" value="Cyt_c1"/>
</dbReference>
<feature type="transmembrane region" description="Helical" evidence="16">
    <location>
        <begin position="440"/>
        <end position="463"/>
    </location>
</feature>
<keyword evidence="6 14" id="KW-0349">Heme</keyword>
<comment type="caution">
    <text evidence="19">The sequence shown here is derived from an EMBL/GenBank/DDBJ whole genome shotgun (WGS) entry which is preliminary data.</text>
</comment>
<evidence type="ECO:0000259" key="18">
    <source>
        <dbReference type="PROSITE" id="PS51003"/>
    </source>
</evidence>
<dbReference type="Gene3D" id="1.10.760.10">
    <property type="entry name" value="Cytochrome c-like domain"/>
    <property type="match status" value="1"/>
</dbReference>
<keyword evidence="20" id="KW-1185">Reference proteome</keyword>
<evidence type="ECO:0000256" key="3">
    <source>
        <dbReference type="ARBA" id="ARBA00011649"/>
    </source>
</evidence>
<evidence type="ECO:0000256" key="13">
    <source>
        <dbReference type="ARBA" id="ARBA00023136"/>
    </source>
</evidence>
<protein>
    <recommendedName>
        <fullName evidence="4 15">Cytochrome b</fullName>
    </recommendedName>
</protein>
<keyword evidence="13 16" id="KW-0472">Membrane</keyword>
<feature type="transmembrane region" description="Helical" evidence="16">
    <location>
        <begin position="716"/>
        <end position="734"/>
    </location>
</feature>
<dbReference type="PANTHER" id="PTHR19271:SF16">
    <property type="entry name" value="CYTOCHROME B"/>
    <property type="match status" value="1"/>
</dbReference>
<evidence type="ECO:0000256" key="8">
    <source>
        <dbReference type="ARBA" id="ARBA00022692"/>
    </source>
</evidence>
<dbReference type="GO" id="GO:0016491">
    <property type="term" value="F:oxidoreductase activity"/>
    <property type="evidence" value="ECO:0007669"/>
    <property type="project" value="InterPro"/>
</dbReference>
<dbReference type="SUPFAM" id="SSF46626">
    <property type="entry name" value="Cytochrome c"/>
    <property type="match status" value="1"/>
</dbReference>
<evidence type="ECO:0000256" key="11">
    <source>
        <dbReference type="ARBA" id="ARBA00022989"/>
    </source>
</evidence>
<proteinExistence type="inferred from homology"/>